<dbReference type="PANTHER" id="PTHR22946:SF9">
    <property type="entry name" value="POLYKETIDE TRANSFERASE AF380"/>
    <property type="match status" value="1"/>
</dbReference>
<protein>
    <submittedName>
        <fullName evidence="2">Dienelactone hydrolase</fullName>
    </submittedName>
</protein>
<accession>A0A1I1MK67</accession>
<dbReference type="GO" id="GO:0052689">
    <property type="term" value="F:carboxylic ester hydrolase activity"/>
    <property type="evidence" value="ECO:0007669"/>
    <property type="project" value="UniProtKB-ARBA"/>
</dbReference>
<dbReference type="InterPro" id="IPR029058">
    <property type="entry name" value="AB_hydrolase_fold"/>
</dbReference>
<proteinExistence type="predicted"/>
<evidence type="ECO:0000313" key="2">
    <source>
        <dbReference type="EMBL" id="SFC85515.1"/>
    </source>
</evidence>
<dbReference type="Proteomes" id="UP000198728">
    <property type="component" value="Unassembled WGS sequence"/>
</dbReference>
<name>A0A1I1MK67_9RHOB</name>
<evidence type="ECO:0000313" key="3">
    <source>
        <dbReference type="Proteomes" id="UP000198728"/>
    </source>
</evidence>
<dbReference type="AlphaFoldDB" id="A0A1I1MK67"/>
<dbReference type="RefSeq" id="WP_093361641.1">
    <property type="nucleotide sequence ID" value="NZ_FOLG01000010.1"/>
</dbReference>
<dbReference type="STRING" id="441112.SAMN04488094_11059"/>
<sequence length="286" mass="30568">MIRFLLWSLAGVAVIVAGFAINTGRQAARYAMVEDTPEERVSRLAEHWRLRTPEGPGPFPAAILLSGCDGVRDNMEYWAGVFVERGRAALILDSHTPRNLQRLEAWRLVCAGQAMTGAERAGDIAVAIDALGGMADISGDVVILGASHGGWSTMEFAADAASGRLPPGLTAWPAPGPDLLARVSALVLLYPYCGLLNGADEERWPPAPPSLMVLAENDSIIDTPDCLERADALRAAGGEVKTLVLPGADHGFDQRQKSAFSSLEFVPEQRDAARTAIEQFLNARGL</sequence>
<dbReference type="PANTHER" id="PTHR22946">
    <property type="entry name" value="DIENELACTONE HYDROLASE DOMAIN-CONTAINING PROTEIN-RELATED"/>
    <property type="match status" value="1"/>
</dbReference>
<reference evidence="2 3" key="1">
    <citation type="submission" date="2016-10" db="EMBL/GenBank/DDBJ databases">
        <authorList>
            <person name="de Groot N.N."/>
        </authorList>
    </citation>
    <scope>NUCLEOTIDE SEQUENCE [LARGE SCALE GENOMIC DNA]</scope>
    <source>
        <strain evidence="2 3">DSM 19548</strain>
    </source>
</reference>
<evidence type="ECO:0000256" key="1">
    <source>
        <dbReference type="ARBA" id="ARBA00022801"/>
    </source>
</evidence>
<keyword evidence="3" id="KW-1185">Reference proteome</keyword>
<gene>
    <name evidence="2" type="ORF">SAMN04488094_11059</name>
</gene>
<dbReference type="OrthoDB" id="3647650at2"/>
<dbReference type="SUPFAM" id="SSF53474">
    <property type="entry name" value="alpha/beta-Hydrolases"/>
    <property type="match status" value="1"/>
</dbReference>
<dbReference type="InterPro" id="IPR050261">
    <property type="entry name" value="FrsA_esterase"/>
</dbReference>
<dbReference type="Gene3D" id="3.40.50.1820">
    <property type="entry name" value="alpha/beta hydrolase"/>
    <property type="match status" value="1"/>
</dbReference>
<organism evidence="2 3">
    <name type="scientific">Tropicimonas isoalkanivorans</name>
    <dbReference type="NCBI Taxonomy" id="441112"/>
    <lineage>
        <taxon>Bacteria</taxon>
        <taxon>Pseudomonadati</taxon>
        <taxon>Pseudomonadota</taxon>
        <taxon>Alphaproteobacteria</taxon>
        <taxon>Rhodobacterales</taxon>
        <taxon>Roseobacteraceae</taxon>
        <taxon>Tropicimonas</taxon>
    </lineage>
</organism>
<dbReference type="EMBL" id="FOLG01000010">
    <property type="protein sequence ID" value="SFC85515.1"/>
    <property type="molecule type" value="Genomic_DNA"/>
</dbReference>
<keyword evidence="1 2" id="KW-0378">Hydrolase</keyword>